<keyword evidence="1 2" id="KW-0808">Transferase</keyword>
<accession>A0ABW3VKB5</accession>
<dbReference type="Proteomes" id="UP001597182">
    <property type="component" value="Unassembled WGS sequence"/>
</dbReference>
<sequence length="407" mass="44000">MGGALLQPLTDVVVVDFTRYLSGPYCTMILADYGADVVKIERPGTGDESRHMAPFVNGESYPSAMPNRNKRSLALDLSREEGRAVARDLVARADVVVENFRPGVMARLGLDYAAARALNPDVVYCSVTGFGQTGPESHRAGFDIIAQGMTGFLRMTGEPGGEPAKFGVAVNDLVAGMTAATAVLAAYIRRLREGGGQYIDVALVDAGLALTVWEAGAWWGNGEEPRPEGSRHRLNAPYQAFRTQDGYVTVGANNDRLWQRLCDDVLERPDLRDRPEYKDARDRPRHVDQLTAELQEILSTRPTAHWVAALDRAGVPGGPVLTYSEALAQAQVAAREMVLDVTHPVIGPMHALGVPAKMSETPASVRTPAPLLGQHSREVLRGLGRTDAEIDALVADGVVEEKTEVRN</sequence>
<comment type="caution">
    <text evidence="2">The sequence shown here is derived from an EMBL/GenBank/DDBJ whole genome shotgun (WGS) entry which is preliminary data.</text>
</comment>
<organism evidence="2 3">
    <name type="scientific">Pseudonocardia benzenivorans</name>
    <dbReference type="NCBI Taxonomy" id="228005"/>
    <lineage>
        <taxon>Bacteria</taxon>
        <taxon>Bacillati</taxon>
        <taxon>Actinomycetota</taxon>
        <taxon>Actinomycetes</taxon>
        <taxon>Pseudonocardiales</taxon>
        <taxon>Pseudonocardiaceae</taxon>
        <taxon>Pseudonocardia</taxon>
    </lineage>
</organism>
<dbReference type="PANTHER" id="PTHR48207">
    <property type="entry name" value="SUCCINATE--HYDROXYMETHYLGLUTARATE COA-TRANSFERASE"/>
    <property type="match status" value="1"/>
</dbReference>
<dbReference type="InterPro" id="IPR023606">
    <property type="entry name" value="CoA-Trfase_III_dom_1_sf"/>
</dbReference>
<evidence type="ECO:0000256" key="1">
    <source>
        <dbReference type="ARBA" id="ARBA00022679"/>
    </source>
</evidence>
<dbReference type="InterPro" id="IPR050483">
    <property type="entry name" value="CoA-transferase_III_domain"/>
</dbReference>
<evidence type="ECO:0000313" key="2">
    <source>
        <dbReference type="EMBL" id="MFD1235599.1"/>
    </source>
</evidence>
<reference evidence="3" key="1">
    <citation type="journal article" date="2019" name="Int. J. Syst. Evol. Microbiol.">
        <title>The Global Catalogue of Microorganisms (GCM) 10K type strain sequencing project: providing services to taxonomists for standard genome sequencing and annotation.</title>
        <authorList>
            <consortium name="The Broad Institute Genomics Platform"/>
            <consortium name="The Broad Institute Genome Sequencing Center for Infectious Disease"/>
            <person name="Wu L."/>
            <person name="Ma J."/>
        </authorList>
    </citation>
    <scope>NUCLEOTIDE SEQUENCE [LARGE SCALE GENOMIC DNA]</scope>
    <source>
        <strain evidence="3">CCUG 49018</strain>
    </source>
</reference>
<dbReference type="RefSeq" id="WP_346093938.1">
    <property type="nucleotide sequence ID" value="NZ_BAABKS010000085.1"/>
</dbReference>
<dbReference type="Pfam" id="PF02515">
    <property type="entry name" value="CoA_transf_3"/>
    <property type="match status" value="1"/>
</dbReference>
<gene>
    <name evidence="2" type="ORF">ACFQ34_20105</name>
</gene>
<proteinExistence type="predicted"/>
<dbReference type="InterPro" id="IPR003673">
    <property type="entry name" value="CoA-Trfase_fam_III"/>
</dbReference>
<dbReference type="InterPro" id="IPR044855">
    <property type="entry name" value="CoA-Trfase_III_dom3_sf"/>
</dbReference>
<dbReference type="EMBL" id="JBHTMB010000166">
    <property type="protein sequence ID" value="MFD1235599.1"/>
    <property type="molecule type" value="Genomic_DNA"/>
</dbReference>
<dbReference type="PANTHER" id="PTHR48207:SF4">
    <property type="entry name" value="BLL6097 PROTEIN"/>
    <property type="match status" value="1"/>
</dbReference>
<evidence type="ECO:0000313" key="3">
    <source>
        <dbReference type="Proteomes" id="UP001597182"/>
    </source>
</evidence>
<dbReference type="Gene3D" id="3.40.50.10540">
    <property type="entry name" value="Crotonobetainyl-coa:carnitine coa-transferase, domain 1"/>
    <property type="match status" value="1"/>
</dbReference>
<dbReference type="GO" id="GO:0016740">
    <property type="term" value="F:transferase activity"/>
    <property type="evidence" value="ECO:0007669"/>
    <property type="project" value="UniProtKB-KW"/>
</dbReference>
<dbReference type="Gene3D" id="3.30.1540.10">
    <property type="entry name" value="formyl-coa transferase, domain 3"/>
    <property type="match status" value="1"/>
</dbReference>
<protein>
    <submittedName>
        <fullName evidence="2">CaiB/BaiF CoA transferase family protein</fullName>
    </submittedName>
</protein>
<dbReference type="SUPFAM" id="SSF89796">
    <property type="entry name" value="CoA-transferase family III (CaiB/BaiF)"/>
    <property type="match status" value="1"/>
</dbReference>
<name>A0ABW3VKB5_9PSEU</name>
<keyword evidence="3" id="KW-1185">Reference proteome</keyword>